<feature type="non-terminal residue" evidence="1">
    <location>
        <position position="1"/>
    </location>
</feature>
<evidence type="ECO:0000313" key="2">
    <source>
        <dbReference type="Proteomes" id="UP000053927"/>
    </source>
</evidence>
<dbReference type="AlphaFoldDB" id="R7RZ74"/>
<sequence>VHQKCTSPISKFARVTVQKPCVSVTGPVNGSENNVGACKNNYFAQAPAEVTVRRRMAYAYGGCNVPQAEYCTHK</sequence>
<proteinExistence type="predicted"/>
<dbReference type="KEGG" id="shs:STEHIDRAFT_126311"/>
<reference evidence="2" key="1">
    <citation type="journal article" date="2012" name="Science">
        <title>The Paleozoic origin of enzymatic lignin decomposition reconstructed from 31 fungal genomes.</title>
        <authorList>
            <person name="Floudas D."/>
            <person name="Binder M."/>
            <person name="Riley R."/>
            <person name="Barry K."/>
            <person name="Blanchette R.A."/>
            <person name="Henrissat B."/>
            <person name="Martinez A.T."/>
            <person name="Otillar R."/>
            <person name="Spatafora J.W."/>
            <person name="Yadav J.S."/>
            <person name="Aerts A."/>
            <person name="Benoit I."/>
            <person name="Boyd A."/>
            <person name="Carlson A."/>
            <person name="Copeland A."/>
            <person name="Coutinho P.M."/>
            <person name="de Vries R.P."/>
            <person name="Ferreira P."/>
            <person name="Findley K."/>
            <person name="Foster B."/>
            <person name="Gaskell J."/>
            <person name="Glotzer D."/>
            <person name="Gorecki P."/>
            <person name="Heitman J."/>
            <person name="Hesse C."/>
            <person name="Hori C."/>
            <person name="Igarashi K."/>
            <person name="Jurgens J.A."/>
            <person name="Kallen N."/>
            <person name="Kersten P."/>
            <person name="Kohler A."/>
            <person name="Kuees U."/>
            <person name="Kumar T.K.A."/>
            <person name="Kuo A."/>
            <person name="LaButti K."/>
            <person name="Larrondo L.F."/>
            <person name="Lindquist E."/>
            <person name="Ling A."/>
            <person name="Lombard V."/>
            <person name="Lucas S."/>
            <person name="Lundell T."/>
            <person name="Martin R."/>
            <person name="McLaughlin D.J."/>
            <person name="Morgenstern I."/>
            <person name="Morin E."/>
            <person name="Murat C."/>
            <person name="Nagy L.G."/>
            <person name="Nolan M."/>
            <person name="Ohm R.A."/>
            <person name="Patyshakuliyeva A."/>
            <person name="Rokas A."/>
            <person name="Ruiz-Duenas F.J."/>
            <person name="Sabat G."/>
            <person name="Salamov A."/>
            <person name="Samejima M."/>
            <person name="Schmutz J."/>
            <person name="Slot J.C."/>
            <person name="St John F."/>
            <person name="Stenlid J."/>
            <person name="Sun H."/>
            <person name="Sun S."/>
            <person name="Syed K."/>
            <person name="Tsang A."/>
            <person name="Wiebenga A."/>
            <person name="Young D."/>
            <person name="Pisabarro A."/>
            <person name="Eastwood D.C."/>
            <person name="Martin F."/>
            <person name="Cullen D."/>
            <person name="Grigoriev I.V."/>
            <person name="Hibbett D.S."/>
        </authorList>
    </citation>
    <scope>NUCLEOTIDE SEQUENCE [LARGE SCALE GENOMIC DNA]</scope>
    <source>
        <strain evidence="2">FP-91666</strain>
    </source>
</reference>
<dbReference type="GeneID" id="18797739"/>
<evidence type="ECO:0000313" key="1">
    <source>
        <dbReference type="EMBL" id="EIM79617.1"/>
    </source>
</evidence>
<dbReference type="RefSeq" id="XP_007311196.1">
    <property type="nucleotide sequence ID" value="XM_007311134.1"/>
</dbReference>
<gene>
    <name evidence="1" type="ORF">STEHIDRAFT_126311</name>
</gene>
<keyword evidence="2" id="KW-1185">Reference proteome</keyword>
<organism evidence="1 2">
    <name type="scientific">Stereum hirsutum (strain FP-91666)</name>
    <name type="common">White-rot fungus</name>
    <dbReference type="NCBI Taxonomy" id="721885"/>
    <lineage>
        <taxon>Eukaryota</taxon>
        <taxon>Fungi</taxon>
        <taxon>Dikarya</taxon>
        <taxon>Basidiomycota</taxon>
        <taxon>Agaricomycotina</taxon>
        <taxon>Agaricomycetes</taxon>
        <taxon>Russulales</taxon>
        <taxon>Stereaceae</taxon>
        <taxon>Stereum</taxon>
    </lineage>
</organism>
<accession>R7RZ74</accession>
<dbReference type="Proteomes" id="UP000053927">
    <property type="component" value="Unassembled WGS sequence"/>
</dbReference>
<protein>
    <submittedName>
        <fullName evidence="1">Uncharacterized protein</fullName>
    </submittedName>
</protein>
<dbReference type="EMBL" id="JH687402">
    <property type="protein sequence ID" value="EIM79617.1"/>
    <property type="molecule type" value="Genomic_DNA"/>
</dbReference>
<name>R7RZ74_STEHR</name>